<dbReference type="Pfam" id="PF03372">
    <property type="entry name" value="Exo_endo_phos"/>
    <property type="match status" value="1"/>
</dbReference>
<evidence type="ECO:0000256" key="2">
    <source>
        <dbReference type="ARBA" id="ARBA00001946"/>
    </source>
</evidence>
<dbReference type="GO" id="GO:0006281">
    <property type="term" value="P:DNA repair"/>
    <property type="evidence" value="ECO:0007669"/>
    <property type="project" value="UniProtKB-KW"/>
</dbReference>
<evidence type="ECO:0000256" key="3">
    <source>
        <dbReference type="ARBA" id="ARBA00022722"/>
    </source>
</evidence>
<evidence type="ECO:0000313" key="12">
    <source>
        <dbReference type="Proteomes" id="UP000652681"/>
    </source>
</evidence>
<keyword evidence="4" id="KW-0479">Metal-binding</keyword>
<feature type="transmembrane region" description="Helical" evidence="9">
    <location>
        <begin position="27"/>
        <end position="51"/>
    </location>
</feature>
<evidence type="ECO:0000256" key="9">
    <source>
        <dbReference type="SAM" id="Phobius"/>
    </source>
</evidence>
<evidence type="ECO:0000256" key="4">
    <source>
        <dbReference type="ARBA" id="ARBA00022723"/>
    </source>
</evidence>
<evidence type="ECO:0000256" key="7">
    <source>
        <dbReference type="ARBA" id="ARBA00022842"/>
    </source>
</evidence>
<dbReference type="PANTHER" id="PTHR15822:SF4">
    <property type="entry name" value="TYROSYL-DNA PHOSPHODIESTERASE 2"/>
    <property type="match status" value="1"/>
</dbReference>
<evidence type="ECO:0000256" key="6">
    <source>
        <dbReference type="ARBA" id="ARBA00022801"/>
    </source>
</evidence>
<keyword evidence="5" id="KW-0227">DNA damage</keyword>
<dbReference type="CDD" id="cd09084">
    <property type="entry name" value="EEP-2"/>
    <property type="match status" value="1"/>
</dbReference>
<dbReference type="SUPFAM" id="SSF56219">
    <property type="entry name" value="DNase I-like"/>
    <property type="match status" value="1"/>
</dbReference>
<feature type="domain" description="Endonuclease/exonuclease/phosphatase" evidence="10">
    <location>
        <begin position="111"/>
        <end position="344"/>
    </location>
</feature>
<evidence type="ECO:0000256" key="8">
    <source>
        <dbReference type="ARBA" id="ARBA00023204"/>
    </source>
</evidence>
<dbReference type="EMBL" id="JACVEL010000002">
    <property type="protein sequence ID" value="MBC9811523.1"/>
    <property type="molecule type" value="Genomic_DNA"/>
</dbReference>
<dbReference type="AlphaFoldDB" id="A0A8J6PND3"/>
<reference evidence="11" key="1">
    <citation type="submission" date="2020-09" db="EMBL/GenBank/DDBJ databases">
        <title>Taishania pollutisoli gen. nov., sp. nov., Isolated from Tetrabromobisphenol A-Contaminated Soil.</title>
        <authorList>
            <person name="Chen Q."/>
        </authorList>
    </citation>
    <scope>NUCLEOTIDE SEQUENCE</scope>
    <source>
        <strain evidence="11">CZZ-1</strain>
    </source>
</reference>
<comment type="caution">
    <text evidence="11">The sequence shown here is derived from an EMBL/GenBank/DDBJ whole genome shotgun (WGS) entry which is preliminary data.</text>
</comment>
<keyword evidence="9" id="KW-1133">Transmembrane helix</keyword>
<keyword evidence="12" id="KW-1185">Reference proteome</keyword>
<dbReference type="Gene3D" id="3.60.10.10">
    <property type="entry name" value="Endonuclease/exonuclease/phosphatase"/>
    <property type="match status" value="1"/>
</dbReference>
<accession>A0A8J6PND3</accession>
<keyword evidence="8" id="KW-0234">DNA repair</keyword>
<dbReference type="GO" id="GO:0016787">
    <property type="term" value="F:hydrolase activity"/>
    <property type="evidence" value="ECO:0007669"/>
    <property type="project" value="UniProtKB-KW"/>
</dbReference>
<keyword evidence="9" id="KW-0472">Membrane</keyword>
<comment type="cofactor">
    <cofactor evidence="1">
        <name>Mn(2+)</name>
        <dbReference type="ChEBI" id="CHEBI:29035"/>
    </cofactor>
</comment>
<proteinExistence type="predicted"/>
<dbReference type="Proteomes" id="UP000652681">
    <property type="component" value="Unassembled WGS sequence"/>
</dbReference>
<sequence>MRIGSVALIVALLISYLTPLIHPQHLWILPFFGLAYPILVFLSFIVILYWAFLRSAKWSITLLLLVVAGYPYFLRLFAYGESVKLPENAVTSIKVVSNNVQIFDLYDEDREKKYTTRDSIFNYVINQQPDVVCFQEFYKKDNPTEFQTTDLFRKEFDGADHHQRYIYKKTGRQHFGVVMFSRLPVIAKGDVIFESEDETNYNFCIYMDVVKNQDTFRVYNVHLQSFRISKIQDEGEGKSEVVKGIVQKLKTAYPKRADQAIRINEHIRNSPYPVIVCGDFNDTPVSFVYNQFQDHLTDAFLSCGSGIGSTYVGKLPAGRIDYVFHSPELVSTNFFIQKRAFSDHRAISCVVSKVK</sequence>
<dbReference type="InterPro" id="IPR051547">
    <property type="entry name" value="TDP2-like"/>
</dbReference>
<protein>
    <submittedName>
        <fullName evidence="11">Endonuclease/exonuclease/phosphatase family protein</fullName>
    </submittedName>
</protein>
<evidence type="ECO:0000259" key="10">
    <source>
        <dbReference type="Pfam" id="PF03372"/>
    </source>
</evidence>
<keyword evidence="9" id="KW-0812">Transmembrane</keyword>
<gene>
    <name evidence="11" type="ORF">H9Y05_03460</name>
</gene>
<dbReference type="InterPro" id="IPR005135">
    <property type="entry name" value="Endo/exonuclease/phosphatase"/>
</dbReference>
<keyword evidence="11" id="KW-0255">Endonuclease</keyword>
<dbReference type="InterPro" id="IPR036691">
    <property type="entry name" value="Endo/exonu/phosph_ase_sf"/>
</dbReference>
<dbReference type="GO" id="GO:0046872">
    <property type="term" value="F:metal ion binding"/>
    <property type="evidence" value="ECO:0007669"/>
    <property type="project" value="UniProtKB-KW"/>
</dbReference>
<dbReference type="PANTHER" id="PTHR15822">
    <property type="entry name" value="TRAF AND TNF RECEPTOR-ASSOCIATED PROTEIN"/>
    <property type="match status" value="1"/>
</dbReference>
<evidence type="ECO:0000256" key="1">
    <source>
        <dbReference type="ARBA" id="ARBA00001936"/>
    </source>
</evidence>
<evidence type="ECO:0000313" key="11">
    <source>
        <dbReference type="EMBL" id="MBC9811523.1"/>
    </source>
</evidence>
<keyword evidence="3" id="KW-0540">Nuclease</keyword>
<keyword evidence="7" id="KW-0460">Magnesium</keyword>
<evidence type="ECO:0000256" key="5">
    <source>
        <dbReference type="ARBA" id="ARBA00022763"/>
    </source>
</evidence>
<comment type="cofactor">
    <cofactor evidence="2">
        <name>Mg(2+)</name>
        <dbReference type="ChEBI" id="CHEBI:18420"/>
    </cofactor>
</comment>
<dbReference type="GO" id="GO:0004519">
    <property type="term" value="F:endonuclease activity"/>
    <property type="evidence" value="ECO:0007669"/>
    <property type="project" value="UniProtKB-KW"/>
</dbReference>
<name>A0A8J6PND3_9FLAO</name>
<keyword evidence="6" id="KW-0378">Hydrolase</keyword>
<feature type="transmembrane region" description="Helical" evidence="9">
    <location>
        <begin position="58"/>
        <end position="78"/>
    </location>
</feature>
<organism evidence="11 12">
    <name type="scientific">Taishania pollutisoli</name>
    <dbReference type="NCBI Taxonomy" id="2766479"/>
    <lineage>
        <taxon>Bacteria</taxon>
        <taxon>Pseudomonadati</taxon>
        <taxon>Bacteroidota</taxon>
        <taxon>Flavobacteriia</taxon>
        <taxon>Flavobacteriales</taxon>
        <taxon>Crocinitomicaceae</taxon>
        <taxon>Taishania</taxon>
    </lineage>
</organism>